<dbReference type="EMBL" id="BTSX01000005">
    <property type="protein sequence ID" value="GMS98920.1"/>
    <property type="molecule type" value="Genomic_DNA"/>
</dbReference>
<dbReference type="PANTHER" id="PTHR31024:SF3">
    <property type="entry name" value="C-TYPE LECTIN-RELATED"/>
    <property type="match status" value="1"/>
</dbReference>
<evidence type="ECO:0000256" key="1">
    <source>
        <dbReference type="SAM" id="SignalP"/>
    </source>
</evidence>
<feature type="non-terminal residue" evidence="2">
    <location>
        <position position="261"/>
    </location>
</feature>
<sequence>FCSRMVIRPLLQSLLLLVFFARAVDAFVYSCEEVKYRLLNTALEQNTMGACVFAQDNFSNFDQLKNIYVQTDNFKQSLAEIQAHGLNHPCTYVGGIATVNKWRIVADNDFELNCDQEFTLVFINDFSNFLAPFANSIRAKTVQNRAYHLVAPRTGMRVHKTKCTGKGNVTVYTGAGTEEKGKQFELRTWPCESVPDWIFSFDAVITISTDQLTTFDMEYATYLGSSSNMLTVNPGIKICVLTSGRSDDLQNLWKEGSNIVY</sequence>
<proteinExistence type="predicted"/>
<dbReference type="PANTHER" id="PTHR31024">
    <property type="entry name" value="C-TYPE LECTIN"/>
    <property type="match status" value="1"/>
</dbReference>
<evidence type="ECO:0000313" key="3">
    <source>
        <dbReference type="Proteomes" id="UP001432027"/>
    </source>
</evidence>
<evidence type="ECO:0000313" key="2">
    <source>
        <dbReference type="EMBL" id="GMS98920.1"/>
    </source>
</evidence>
<reference evidence="2" key="1">
    <citation type="submission" date="2023-10" db="EMBL/GenBank/DDBJ databases">
        <title>Genome assembly of Pristionchus species.</title>
        <authorList>
            <person name="Yoshida K."/>
            <person name="Sommer R.J."/>
        </authorList>
    </citation>
    <scope>NUCLEOTIDE SEQUENCE</scope>
    <source>
        <strain evidence="2">RS0144</strain>
    </source>
</reference>
<dbReference type="AlphaFoldDB" id="A0AAV5TWI9"/>
<accession>A0AAV5TWI9</accession>
<feature type="chain" id="PRO_5043887726" evidence="1">
    <location>
        <begin position="27"/>
        <end position="261"/>
    </location>
</feature>
<organism evidence="2 3">
    <name type="scientific">Pristionchus entomophagus</name>
    <dbReference type="NCBI Taxonomy" id="358040"/>
    <lineage>
        <taxon>Eukaryota</taxon>
        <taxon>Metazoa</taxon>
        <taxon>Ecdysozoa</taxon>
        <taxon>Nematoda</taxon>
        <taxon>Chromadorea</taxon>
        <taxon>Rhabditida</taxon>
        <taxon>Rhabditina</taxon>
        <taxon>Diplogasteromorpha</taxon>
        <taxon>Diplogasteroidea</taxon>
        <taxon>Neodiplogasteridae</taxon>
        <taxon>Pristionchus</taxon>
    </lineage>
</organism>
<keyword evidence="1" id="KW-0732">Signal</keyword>
<feature type="non-terminal residue" evidence="2">
    <location>
        <position position="1"/>
    </location>
</feature>
<dbReference type="Proteomes" id="UP001432027">
    <property type="component" value="Unassembled WGS sequence"/>
</dbReference>
<feature type="signal peptide" evidence="1">
    <location>
        <begin position="1"/>
        <end position="26"/>
    </location>
</feature>
<keyword evidence="3" id="KW-1185">Reference proteome</keyword>
<protein>
    <submittedName>
        <fullName evidence="2">Uncharacterized protein</fullName>
    </submittedName>
</protein>
<comment type="caution">
    <text evidence="2">The sequence shown here is derived from an EMBL/GenBank/DDBJ whole genome shotgun (WGS) entry which is preliminary data.</text>
</comment>
<name>A0AAV5TWI9_9BILA</name>
<gene>
    <name evidence="2" type="ORF">PENTCL1PPCAC_21095</name>
</gene>